<dbReference type="Pfam" id="PF02992">
    <property type="entry name" value="Transposase_21"/>
    <property type="match status" value="1"/>
</dbReference>
<dbReference type="EMBL" id="JACGWK010000013">
    <property type="protein sequence ID" value="KAL0318307.1"/>
    <property type="molecule type" value="Genomic_DNA"/>
</dbReference>
<name>A0AAW2LI48_9LAMI</name>
<organism evidence="1">
    <name type="scientific">Sesamum angustifolium</name>
    <dbReference type="NCBI Taxonomy" id="2727405"/>
    <lineage>
        <taxon>Eukaryota</taxon>
        <taxon>Viridiplantae</taxon>
        <taxon>Streptophyta</taxon>
        <taxon>Embryophyta</taxon>
        <taxon>Tracheophyta</taxon>
        <taxon>Spermatophyta</taxon>
        <taxon>Magnoliopsida</taxon>
        <taxon>eudicotyledons</taxon>
        <taxon>Gunneridae</taxon>
        <taxon>Pentapetalae</taxon>
        <taxon>asterids</taxon>
        <taxon>lamiids</taxon>
        <taxon>Lamiales</taxon>
        <taxon>Pedaliaceae</taxon>
        <taxon>Sesamum</taxon>
    </lineage>
</organism>
<dbReference type="PANTHER" id="PTHR10775">
    <property type="entry name" value="OS08G0208400 PROTEIN"/>
    <property type="match status" value="1"/>
</dbReference>
<reference evidence="1" key="1">
    <citation type="submission" date="2020-06" db="EMBL/GenBank/DDBJ databases">
        <authorList>
            <person name="Li T."/>
            <person name="Hu X."/>
            <person name="Zhang T."/>
            <person name="Song X."/>
            <person name="Zhang H."/>
            <person name="Dai N."/>
            <person name="Sheng W."/>
            <person name="Hou X."/>
            <person name="Wei L."/>
        </authorList>
    </citation>
    <scope>NUCLEOTIDE SEQUENCE</scope>
    <source>
        <strain evidence="1">G01</strain>
        <tissue evidence="1">Leaf</tissue>
    </source>
</reference>
<evidence type="ECO:0000313" key="1">
    <source>
        <dbReference type="EMBL" id="KAL0318307.1"/>
    </source>
</evidence>
<dbReference type="PANTHER" id="PTHR10775:SF185">
    <property type="entry name" value="OS08G0208400 PROTEIN"/>
    <property type="match status" value="1"/>
</dbReference>
<sequence length="127" mass="14967">MVILDPSNPKRLIDVYLDPLIKELLQLWYVGVRIYRNTMDKAFIMRVALMWTVNDLLAYGMTFGWSTIGIIGYPVCMDGTRAFHLQHGKKACYFGCHKKFLPENHPYRRNKKPSQRIVWNIRLHVRG</sequence>
<proteinExistence type="predicted"/>
<reference evidence="1" key="2">
    <citation type="journal article" date="2024" name="Plant">
        <title>Genomic evolution and insights into agronomic trait innovations of Sesamum species.</title>
        <authorList>
            <person name="Miao H."/>
            <person name="Wang L."/>
            <person name="Qu L."/>
            <person name="Liu H."/>
            <person name="Sun Y."/>
            <person name="Le M."/>
            <person name="Wang Q."/>
            <person name="Wei S."/>
            <person name="Zheng Y."/>
            <person name="Lin W."/>
            <person name="Duan Y."/>
            <person name="Cao H."/>
            <person name="Xiong S."/>
            <person name="Wang X."/>
            <person name="Wei L."/>
            <person name="Li C."/>
            <person name="Ma Q."/>
            <person name="Ju M."/>
            <person name="Zhao R."/>
            <person name="Li G."/>
            <person name="Mu C."/>
            <person name="Tian Q."/>
            <person name="Mei H."/>
            <person name="Zhang T."/>
            <person name="Gao T."/>
            <person name="Zhang H."/>
        </authorList>
    </citation>
    <scope>NUCLEOTIDE SEQUENCE</scope>
    <source>
        <strain evidence="1">G01</strain>
    </source>
</reference>
<gene>
    <name evidence="1" type="ORF">Sangu_1986900</name>
</gene>
<dbReference type="AlphaFoldDB" id="A0AAW2LI48"/>
<accession>A0AAW2LI48</accession>
<protein>
    <submittedName>
        <fullName evidence="1">Uncharacterized protein</fullName>
    </submittedName>
</protein>
<comment type="caution">
    <text evidence="1">The sequence shown here is derived from an EMBL/GenBank/DDBJ whole genome shotgun (WGS) entry which is preliminary data.</text>
</comment>
<dbReference type="InterPro" id="IPR004242">
    <property type="entry name" value="Transposase_21"/>
</dbReference>